<sequence length="165" mass="18691">MKLWEFIGNSASEIIALSALGLAIWQGVSTRRHNRLAVKPHLDFSSKYSDGETFTLWLKNDGIGPAIVKKYELFLDGVLQPNEGSKLVTETLKKLNTPSVSFGGMALNPNSSLAASTKQQILHYDMENYSKSLRKDFESEFKRIEIVIKYESLYGERFTAKYQFT</sequence>
<protein>
    <submittedName>
        <fullName evidence="1">Uncharacterized protein</fullName>
    </submittedName>
</protein>
<dbReference type="EMBL" id="BMQX01000030">
    <property type="protein sequence ID" value="GGQ30734.1"/>
    <property type="molecule type" value="Genomic_DNA"/>
</dbReference>
<name>A0ABQ2RH83_9GAMM</name>
<dbReference type="RefSeq" id="WP_160056182.1">
    <property type="nucleotide sequence ID" value="NZ_BMQX01000030.1"/>
</dbReference>
<evidence type="ECO:0000313" key="1">
    <source>
        <dbReference type="EMBL" id="GGQ30734.1"/>
    </source>
</evidence>
<proteinExistence type="predicted"/>
<comment type="caution">
    <text evidence="1">The sequence shown here is derived from an EMBL/GenBank/DDBJ whole genome shotgun (WGS) entry which is preliminary data.</text>
</comment>
<gene>
    <name evidence="1" type="ORF">GCM10009411_32940</name>
</gene>
<keyword evidence="2" id="KW-1185">Reference proteome</keyword>
<dbReference type="Proteomes" id="UP000619118">
    <property type="component" value="Unassembled WGS sequence"/>
</dbReference>
<evidence type="ECO:0000313" key="2">
    <source>
        <dbReference type="Proteomes" id="UP000619118"/>
    </source>
</evidence>
<organism evidence="1 2">
    <name type="scientific">Shewanella litoralis</name>
    <dbReference type="NCBI Taxonomy" id="2282700"/>
    <lineage>
        <taxon>Bacteria</taxon>
        <taxon>Pseudomonadati</taxon>
        <taxon>Pseudomonadota</taxon>
        <taxon>Gammaproteobacteria</taxon>
        <taxon>Alteromonadales</taxon>
        <taxon>Shewanellaceae</taxon>
        <taxon>Shewanella</taxon>
    </lineage>
</organism>
<accession>A0ABQ2RH83</accession>
<reference evidence="2" key="1">
    <citation type="journal article" date="2019" name="Int. J. Syst. Evol. Microbiol.">
        <title>The Global Catalogue of Microorganisms (GCM) 10K type strain sequencing project: providing services to taxonomists for standard genome sequencing and annotation.</title>
        <authorList>
            <consortium name="The Broad Institute Genomics Platform"/>
            <consortium name="The Broad Institute Genome Sequencing Center for Infectious Disease"/>
            <person name="Wu L."/>
            <person name="Ma J."/>
        </authorList>
    </citation>
    <scope>NUCLEOTIDE SEQUENCE [LARGE SCALE GENOMIC DNA]</scope>
    <source>
        <strain evidence="2">JCM 32306</strain>
    </source>
</reference>